<dbReference type="GO" id="GO:0043800">
    <property type="term" value="F:6-phospho-3-hexuloisomerase activity"/>
    <property type="evidence" value="ECO:0007669"/>
    <property type="project" value="UniProtKB-EC"/>
</dbReference>
<accession>A0A1V6C574</accession>
<proteinExistence type="inferred from homology"/>
<keyword evidence="3" id="KW-0413">Isomerase</keyword>
<dbReference type="SUPFAM" id="SSF53697">
    <property type="entry name" value="SIS domain"/>
    <property type="match status" value="1"/>
</dbReference>
<sequence>MKNSILKEIIESIEKIPEETYNDFINEIKSHSRIFVWGLGRSGMVGKAFAMRLRHLGKESFFIGEVCPPIDTNDLLIIVSKTGKPGMLLPPIKAAKKAKACTLCITAEKNHLTQLCKKSFILNIPSSIQFGGCLFEQTVFIFFDEVVERYRKKEGISFMDMEKNHANWE</sequence>
<evidence type="ECO:0000256" key="1">
    <source>
        <dbReference type="ARBA" id="ARBA00009235"/>
    </source>
</evidence>
<evidence type="ECO:0000313" key="3">
    <source>
        <dbReference type="EMBL" id="OQB72059.1"/>
    </source>
</evidence>
<dbReference type="InterPro" id="IPR001347">
    <property type="entry name" value="SIS_dom"/>
</dbReference>
<dbReference type="InterPro" id="IPR046348">
    <property type="entry name" value="SIS_dom_sf"/>
</dbReference>
<dbReference type="PANTHER" id="PTHR43443">
    <property type="entry name" value="3-HEXULOSE-6-PHOSPHATE ISOMERASE"/>
    <property type="match status" value="1"/>
</dbReference>
<gene>
    <name evidence="3" type="primary">hxlB</name>
    <name evidence="3" type="ORF">BWX89_01484</name>
</gene>
<dbReference type="Pfam" id="PF01380">
    <property type="entry name" value="SIS"/>
    <property type="match status" value="1"/>
</dbReference>
<dbReference type="InterPro" id="IPR017552">
    <property type="entry name" value="PHI/rmpB"/>
</dbReference>
<name>A0A1V6C574_UNCT6</name>
<evidence type="ECO:0000259" key="2">
    <source>
        <dbReference type="PROSITE" id="PS51464"/>
    </source>
</evidence>
<dbReference type="EC" id="5.3.1.27" evidence="3"/>
<feature type="domain" description="SIS" evidence="2">
    <location>
        <begin position="24"/>
        <end position="156"/>
    </location>
</feature>
<dbReference type="PROSITE" id="PS51464">
    <property type="entry name" value="SIS"/>
    <property type="match status" value="1"/>
</dbReference>
<reference evidence="3" key="1">
    <citation type="submission" date="2017-02" db="EMBL/GenBank/DDBJ databases">
        <title>Delving into the versatile metabolic prowess of the omnipresent phylum Bacteroidetes.</title>
        <authorList>
            <person name="Nobu M.K."/>
            <person name="Mei R."/>
            <person name="Narihiro T."/>
            <person name="Kuroda K."/>
            <person name="Liu W.-T."/>
        </authorList>
    </citation>
    <scope>NUCLEOTIDE SEQUENCE</scope>
    <source>
        <strain evidence="3">ADurb.Bin131</strain>
    </source>
</reference>
<dbReference type="PANTHER" id="PTHR43443:SF1">
    <property type="entry name" value="3-HEXULOSE-6-PHOSPHATE ISOMERASE"/>
    <property type="match status" value="1"/>
</dbReference>
<dbReference type="GO" id="GO:0097367">
    <property type="term" value="F:carbohydrate derivative binding"/>
    <property type="evidence" value="ECO:0007669"/>
    <property type="project" value="InterPro"/>
</dbReference>
<dbReference type="EMBL" id="MWDQ01000142">
    <property type="protein sequence ID" value="OQB72059.1"/>
    <property type="molecule type" value="Genomic_DNA"/>
</dbReference>
<organism evidence="3">
    <name type="scientific">candidate division TA06 bacterium ADurb.Bin131</name>
    <dbReference type="NCBI Taxonomy" id="1852827"/>
    <lineage>
        <taxon>Bacteria</taxon>
        <taxon>Bacteria division TA06</taxon>
    </lineage>
</organism>
<comment type="similarity">
    <text evidence="1">Belongs to the SIS family. PHI subfamily.</text>
</comment>
<protein>
    <submittedName>
        <fullName evidence="3">3-hexulose-6-phosphate isomerase</fullName>
        <ecNumber evidence="3">5.3.1.27</ecNumber>
    </submittedName>
</protein>
<comment type="caution">
    <text evidence="3">The sequence shown here is derived from an EMBL/GenBank/DDBJ whole genome shotgun (WGS) entry which is preliminary data.</text>
</comment>
<dbReference type="AlphaFoldDB" id="A0A1V6C574"/>
<dbReference type="GO" id="GO:1901135">
    <property type="term" value="P:carbohydrate derivative metabolic process"/>
    <property type="evidence" value="ECO:0007669"/>
    <property type="project" value="InterPro"/>
</dbReference>
<dbReference type="Proteomes" id="UP000485562">
    <property type="component" value="Unassembled WGS sequence"/>
</dbReference>
<dbReference type="Gene3D" id="3.40.50.10490">
    <property type="entry name" value="Glucose-6-phosphate isomerase like protein, domain 1"/>
    <property type="match status" value="1"/>
</dbReference>